<name>A0A4R1RW47_HYDET</name>
<evidence type="ECO:0000313" key="1">
    <source>
        <dbReference type="EMBL" id="TCL70903.1"/>
    </source>
</evidence>
<reference evidence="1 2" key="1">
    <citation type="submission" date="2019-03" db="EMBL/GenBank/DDBJ databases">
        <title>Genomic Encyclopedia of Type Strains, Phase IV (KMG-IV): sequencing the most valuable type-strain genomes for metagenomic binning, comparative biology and taxonomic classification.</title>
        <authorList>
            <person name="Goeker M."/>
        </authorList>
    </citation>
    <scope>NUCLEOTIDE SEQUENCE [LARGE SCALE GENOMIC DNA]</scope>
    <source>
        <strain evidence="1 2">LX-B</strain>
    </source>
</reference>
<dbReference type="AlphaFoldDB" id="A0A4R1RW47"/>
<dbReference type="Proteomes" id="UP000295008">
    <property type="component" value="Unassembled WGS sequence"/>
</dbReference>
<organism evidence="1 2">
    <name type="scientific">Hydrogenispora ethanolica</name>
    <dbReference type="NCBI Taxonomy" id="1082276"/>
    <lineage>
        <taxon>Bacteria</taxon>
        <taxon>Bacillati</taxon>
        <taxon>Bacillota</taxon>
        <taxon>Hydrogenispora</taxon>
    </lineage>
</organism>
<gene>
    <name evidence="1" type="ORF">EDC14_100848</name>
</gene>
<proteinExistence type="predicted"/>
<evidence type="ECO:0000313" key="2">
    <source>
        <dbReference type="Proteomes" id="UP000295008"/>
    </source>
</evidence>
<comment type="caution">
    <text evidence="1">The sequence shown here is derived from an EMBL/GenBank/DDBJ whole genome shotgun (WGS) entry which is preliminary data.</text>
</comment>
<protein>
    <submittedName>
        <fullName evidence="1">Uncharacterized protein</fullName>
    </submittedName>
</protein>
<sequence>MAFRRNRIENYLKYTTFHPELRKMVKKFRYLFGISYFF</sequence>
<accession>A0A4R1RW47</accession>
<dbReference type="EMBL" id="SLUN01000008">
    <property type="protein sequence ID" value="TCL70903.1"/>
    <property type="molecule type" value="Genomic_DNA"/>
</dbReference>
<keyword evidence="2" id="KW-1185">Reference proteome</keyword>